<dbReference type="Pfam" id="PF13333">
    <property type="entry name" value="rve_2"/>
    <property type="match status" value="1"/>
</dbReference>
<evidence type="ECO:0000259" key="1">
    <source>
        <dbReference type="PROSITE" id="PS50994"/>
    </source>
</evidence>
<dbReference type="InterPro" id="IPR036397">
    <property type="entry name" value="RNaseH_sf"/>
</dbReference>
<dbReference type="EMBL" id="VSSQ01032440">
    <property type="protein sequence ID" value="MPM83701.1"/>
    <property type="molecule type" value="Genomic_DNA"/>
</dbReference>
<gene>
    <name evidence="2" type="ORF">SDC9_130770</name>
</gene>
<protein>
    <submittedName>
        <fullName evidence="2">IS3 family transposase ISMdi5</fullName>
    </submittedName>
</protein>
<sequence>MCKVLEVSESGFYRFKNNLNKPSRENVLSAALDSILADSPYNKNYGVLRMQIALKKKGIIAGIRRITKMMRVKGLLHEAKRRPKGITKSTTEVEEKENLIKQDFTAEKPFTKLLTDITQIGCREGKLYISPIFDCFNGEILALRMRNNMKKELCVDTLKAAATRFPIGGAILHSDRGSQYTSEAFRQQLTSCGLTQSLSGVHHCYDNARMESFFATLKKDLLYKIPTYKMRMEDVKAAIFYYVFVYYNKTRIYTTNPDALPPAAYRALCELTNVVAA</sequence>
<proteinExistence type="predicted"/>
<dbReference type="AlphaFoldDB" id="A0A645D3H4"/>
<dbReference type="InterPro" id="IPR048020">
    <property type="entry name" value="Transpos_IS3"/>
</dbReference>
<reference evidence="2" key="1">
    <citation type="submission" date="2019-08" db="EMBL/GenBank/DDBJ databases">
        <authorList>
            <person name="Kucharzyk K."/>
            <person name="Murdoch R.W."/>
            <person name="Higgins S."/>
            <person name="Loffler F."/>
        </authorList>
    </citation>
    <scope>NUCLEOTIDE SEQUENCE</scope>
</reference>
<feature type="domain" description="Integrase catalytic" evidence="1">
    <location>
        <begin position="105"/>
        <end position="270"/>
    </location>
</feature>
<dbReference type="InterPro" id="IPR001584">
    <property type="entry name" value="Integrase_cat-core"/>
</dbReference>
<comment type="caution">
    <text evidence="2">The sequence shown here is derived from an EMBL/GenBank/DDBJ whole genome shotgun (WGS) entry which is preliminary data.</text>
</comment>
<organism evidence="2">
    <name type="scientific">bioreactor metagenome</name>
    <dbReference type="NCBI Taxonomy" id="1076179"/>
    <lineage>
        <taxon>unclassified sequences</taxon>
        <taxon>metagenomes</taxon>
        <taxon>ecological metagenomes</taxon>
    </lineage>
</organism>
<dbReference type="NCBIfam" id="NF033516">
    <property type="entry name" value="transpos_IS3"/>
    <property type="match status" value="1"/>
</dbReference>
<evidence type="ECO:0000313" key="2">
    <source>
        <dbReference type="EMBL" id="MPM83701.1"/>
    </source>
</evidence>
<name>A0A645D3H4_9ZZZZ</name>
<dbReference type="PROSITE" id="PS50994">
    <property type="entry name" value="INTEGRASE"/>
    <property type="match status" value="1"/>
</dbReference>
<dbReference type="GO" id="GO:0015074">
    <property type="term" value="P:DNA integration"/>
    <property type="evidence" value="ECO:0007669"/>
    <property type="project" value="InterPro"/>
</dbReference>
<dbReference type="SUPFAM" id="SSF53098">
    <property type="entry name" value="Ribonuclease H-like"/>
    <property type="match status" value="1"/>
</dbReference>
<dbReference type="Pfam" id="PF00665">
    <property type="entry name" value="rve"/>
    <property type="match status" value="1"/>
</dbReference>
<dbReference type="InterPro" id="IPR050900">
    <property type="entry name" value="Transposase_IS3/IS150/IS904"/>
</dbReference>
<dbReference type="PANTHER" id="PTHR46889:SF4">
    <property type="entry name" value="TRANSPOSASE INSO FOR INSERTION SEQUENCE ELEMENT IS911B-RELATED"/>
    <property type="match status" value="1"/>
</dbReference>
<dbReference type="GO" id="GO:0003676">
    <property type="term" value="F:nucleic acid binding"/>
    <property type="evidence" value="ECO:0007669"/>
    <property type="project" value="InterPro"/>
</dbReference>
<dbReference type="PANTHER" id="PTHR46889">
    <property type="entry name" value="TRANSPOSASE INSF FOR INSERTION SEQUENCE IS3B-RELATED"/>
    <property type="match status" value="1"/>
</dbReference>
<dbReference type="Gene3D" id="3.30.420.10">
    <property type="entry name" value="Ribonuclease H-like superfamily/Ribonuclease H"/>
    <property type="match status" value="1"/>
</dbReference>
<accession>A0A645D3H4</accession>
<dbReference type="InterPro" id="IPR012337">
    <property type="entry name" value="RNaseH-like_sf"/>
</dbReference>